<gene>
    <name evidence="12" type="primary">galE</name>
    <name evidence="12" type="ORF">G4Y79_07935</name>
</gene>
<dbReference type="EC" id="5.1.3.2" evidence="5 10"/>
<name>A0A7S8EC69_9CHLR</name>
<dbReference type="SUPFAM" id="SSF51735">
    <property type="entry name" value="NAD(P)-binding Rossmann-fold domains"/>
    <property type="match status" value="1"/>
</dbReference>
<dbReference type="Gene3D" id="3.90.25.10">
    <property type="entry name" value="UDP-galactose 4-epimerase, domain 1"/>
    <property type="match status" value="1"/>
</dbReference>
<dbReference type="Proteomes" id="UP000594468">
    <property type="component" value="Chromosome"/>
</dbReference>
<protein>
    <recommendedName>
        <fullName evidence="6 10">UDP-glucose 4-epimerase</fullName>
        <ecNumber evidence="5 10">5.1.3.2</ecNumber>
    </recommendedName>
</protein>
<evidence type="ECO:0000256" key="4">
    <source>
        <dbReference type="ARBA" id="ARBA00007637"/>
    </source>
</evidence>
<dbReference type="Gene3D" id="3.40.50.720">
    <property type="entry name" value="NAD(P)-binding Rossmann-like Domain"/>
    <property type="match status" value="1"/>
</dbReference>
<organism evidence="12 13">
    <name type="scientific">Phototrophicus methaneseepsis</name>
    <dbReference type="NCBI Taxonomy" id="2710758"/>
    <lineage>
        <taxon>Bacteria</taxon>
        <taxon>Bacillati</taxon>
        <taxon>Chloroflexota</taxon>
        <taxon>Candidatus Thermofontia</taxon>
        <taxon>Phototrophicales</taxon>
        <taxon>Phototrophicaceae</taxon>
        <taxon>Phototrophicus</taxon>
    </lineage>
</organism>
<dbReference type="PANTHER" id="PTHR43725">
    <property type="entry name" value="UDP-GLUCOSE 4-EPIMERASE"/>
    <property type="match status" value="1"/>
</dbReference>
<dbReference type="KEGG" id="pmet:G4Y79_07935"/>
<dbReference type="InterPro" id="IPR001509">
    <property type="entry name" value="Epimerase_deHydtase"/>
</dbReference>
<evidence type="ECO:0000256" key="7">
    <source>
        <dbReference type="ARBA" id="ARBA00023027"/>
    </source>
</evidence>
<comment type="pathway">
    <text evidence="3 10">Carbohydrate metabolism; galactose metabolism.</text>
</comment>
<dbReference type="RefSeq" id="WP_195172355.1">
    <property type="nucleotide sequence ID" value="NZ_CP062983.1"/>
</dbReference>
<feature type="domain" description="NAD-dependent epimerase/dehydratase" evidence="11">
    <location>
        <begin position="3"/>
        <end position="251"/>
    </location>
</feature>
<dbReference type="NCBIfam" id="TIGR01179">
    <property type="entry name" value="galE"/>
    <property type="match status" value="1"/>
</dbReference>
<dbReference type="AlphaFoldDB" id="A0A7S8EC69"/>
<comment type="similarity">
    <text evidence="4 10">Belongs to the NAD(P)-dependent epimerase/dehydratase family.</text>
</comment>
<comment type="cofactor">
    <cofactor evidence="2 10">
        <name>NAD(+)</name>
        <dbReference type="ChEBI" id="CHEBI:57540"/>
    </cofactor>
</comment>
<evidence type="ECO:0000256" key="2">
    <source>
        <dbReference type="ARBA" id="ARBA00001911"/>
    </source>
</evidence>
<dbReference type="PANTHER" id="PTHR43725:SF53">
    <property type="entry name" value="UDP-ARABINOSE 4-EPIMERASE 1"/>
    <property type="match status" value="1"/>
</dbReference>
<keyword evidence="13" id="KW-1185">Reference proteome</keyword>
<comment type="subunit">
    <text evidence="10">Homodimer.</text>
</comment>
<evidence type="ECO:0000256" key="8">
    <source>
        <dbReference type="ARBA" id="ARBA00023235"/>
    </source>
</evidence>
<dbReference type="CDD" id="cd05247">
    <property type="entry name" value="UDP_G4E_1_SDR_e"/>
    <property type="match status" value="1"/>
</dbReference>
<evidence type="ECO:0000256" key="3">
    <source>
        <dbReference type="ARBA" id="ARBA00004947"/>
    </source>
</evidence>
<evidence type="ECO:0000313" key="13">
    <source>
        <dbReference type="Proteomes" id="UP000594468"/>
    </source>
</evidence>
<dbReference type="InterPro" id="IPR005886">
    <property type="entry name" value="UDP_G4E"/>
</dbReference>
<evidence type="ECO:0000259" key="11">
    <source>
        <dbReference type="Pfam" id="PF01370"/>
    </source>
</evidence>
<evidence type="ECO:0000256" key="5">
    <source>
        <dbReference type="ARBA" id="ARBA00013189"/>
    </source>
</evidence>
<keyword evidence="9 10" id="KW-0119">Carbohydrate metabolism</keyword>
<evidence type="ECO:0000256" key="6">
    <source>
        <dbReference type="ARBA" id="ARBA00018569"/>
    </source>
</evidence>
<reference evidence="12 13" key="1">
    <citation type="submission" date="2020-02" db="EMBL/GenBank/DDBJ databases">
        <authorList>
            <person name="Zheng R.K."/>
            <person name="Sun C.M."/>
        </authorList>
    </citation>
    <scope>NUCLEOTIDE SEQUENCE [LARGE SCALE GENOMIC DNA]</scope>
    <source>
        <strain evidence="13">rifampicinis</strain>
    </source>
</reference>
<evidence type="ECO:0000256" key="1">
    <source>
        <dbReference type="ARBA" id="ARBA00000083"/>
    </source>
</evidence>
<comment type="catalytic activity">
    <reaction evidence="1 10">
        <text>UDP-alpha-D-glucose = UDP-alpha-D-galactose</text>
        <dbReference type="Rhea" id="RHEA:22168"/>
        <dbReference type="ChEBI" id="CHEBI:58885"/>
        <dbReference type="ChEBI" id="CHEBI:66914"/>
        <dbReference type="EC" id="5.1.3.2"/>
    </reaction>
</comment>
<keyword evidence="8 10" id="KW-0413">Isomerase</keyword>
<dbReference type="UniPathway" id="UPA00214"/>
<dbReference type="GO" id="GO:0003978">
    <property type="term" value="F:UDP-glucose 4-epimerase activity"/>
    <property type="evidence" value="ECO:0007669"/>
    <property type="project" value="UniProtKB-UniRule"/>
</dbReference>
<evidence type="ECO:0000313" key="12">
    <source>
        <dbReference type="EMBL" id="QPC84292.1"/>
    </source>
</evidence>
<dbReference type="InterPro" id="IPR036291">
    <property type="entry name" value="NAD(P)-bd_dom_sf"/>
</dbReference>
<dbReference type="EMBL" id="CP062983">
    <property type="protein sequence ID" value="QPC84292.1"/>
    <property type="molecule type" value="Genomic_DNA"/>
</dbReference>
<dbReference type="PRINTS" id="PR01713">
    <property type="entry name" value="NUCEPIMERASE"/>
</dbReference>
<keyword evidence="7 10" id="KW-0520">NAD</keyword>
<proteinExistence type="inferred from homology"/>
<dbReference type="GO" id="GO:0033499">
    <property type="term" value="P:galactose catabolic process via UDP-galactose, Leloir pathway"/>
    <property type="evidence" value="ECO:0007669"/>
    <property type="project" value="TreeGrafter"/>
</dbReference>
<evidence type="ECO:0000256" key="10">
    <source>
        <dbReference type="RuleBase" id="RU366046"/>
    </source>
</evidence>
<evidence type="ECO:0000256" key="9">
    <source>
        <dbReference type="ARBA" id="ARBA00023277"/>
    </source>
</evidence>
<dbReference type="Pfam" id="PF01370">
    <property type="entry name" value="Epimerase"/>
    <property type="match status" value="1"/>
</dbReference>
<accession>A0A7S8EC69</accession>
<sequence length="328" mass="36461">MKVLVTGGAGYIGSHVVEMLVEKGYEVVVFDNLSAGHRSAVHKDATLVVGDLLNKGDLEKLFAAHQFEGILHFASHILVGESMEKPFKYFNDNMAAIWNVLEFATANGVKRFILSSTAALFDDPERIPISEDEPLKPGSVYGETKYMAERTLMWMDRIYGLRYCALRYFNACGAHPNGHIGEDHHPESHLIPITLQVALGQRDSLAIYGSDYDTPDGTCVRDYVHVLDLAEAHILALEALGNGPSRVYNLGSGTGYSVKEVVEVARQVTGHAIPTVETERRPGDLPRLIADSTRIKRELGWAPEFDNLHVIIETAWNWHQKHPNGFEE</sequence>